<evidence type="ECO:0000256" key="11">
    <source>
        <dbReference type="ARBA" id="ARBA00032901"/>
    </source>
</evidence>
<dbReference type="Pfam" id="PF01841">
    <property type="entry name" value="Transglut_core"/>
    <property type="match status" value="1"/>
</dbReference>
<dbReference type="GO" id="GO:0046872">
    <property type="term" value="F:metal ion binding"/>
    <property type="evidence" value="ECO:0007669"/>
    <property type="project" value="UniProtKB-KW"/>
</dbReference>
<keyword evidence="7" id="KW-0963">Cytoplasm</keyword>
<evidence type="ECO:0000256" key="8">
    <source>
        <dbReference type="ARBA" id="ARBA00022723"/>
    </source>
</evidence>
<evidence type="ECO:0000256" key="3">
    <source>
        <dbReference type="ARBA" id="ARBA00004496"/>
    </source>
</evidence>
<evidence type="ECO:0000313" key="14">
    <source>
        <dbReference type="Proteomes" id="UP001152798"/>
    </source>
</evidence>
<accession>A0A9P0EA44</accession>
<dbReference type="PANTHER" id="PTHR12143">
    <property type="entry name" value="PEPTIDE N-GLYCANASE PNGASE -RELATED"/>
    <property type="match status" value="1"/>
</dbReference>
<evidence type="ECO:0000256" key="5">
    <source>
        <dbReference type="ARBA" id="ARBA00012158"/>
    </source>
</evidence>
<feature type="domain" description="Transglutaminase-like" evidence="12">
    <location>
        <begin position="132"/>
        <end position="187"/>
    </location>
</feature>
<evidence type="ECO:0000256" key="10">
    <source>
        <dbReference type="ARBA" id="ARBA00022833"/>
    </source>
</evidence>
<dbReference type="Gene3D" id="2.20.25.10">
    <property type="match status" value="1"/>
</dbReference>
<evidence type="ECO:0000256" key="7">
    <source>
        <dbReference type="ARBA" id="ARBA00022490"/>
    </source>
</evidence>
<organism evidence="13 14">
    <name type="scientific">Nezara viridula</name>
    <name type="common">Southern green stink bug</name>
    <name type="synonym">Cimex viridulus</name>
    <dbReference type="NCBI Taxonomy" id="85310"/>
    <lineage>
        <taxon>Eukaryota</taxon>
        <taxon>Metazoa</taxon>
        <taxon>Ecdysozoa</taxon>
        <taxon>Arthropoda</taxon>
        <taxon>Hexapoda</taxon>
        <taxon>Insecta</taxon>
        <taxon>Pterygota</taxon>
        <taxon>Neoptera</taxon>
        <taxon>Paraneoptera</taxon>
        <taxon>Hemiptera</taxon>
        <taxon>Heteroptera</taxon>
        <taxon>Panheteroptera</taxon>
        <taxon>Pentatomomorpha</taxon>
        <taxon>Pentatomoidea</taxon>
        <taxon>Pentatomidae</taxon>
        <taxon>Pentatominae</taxon>
        <taxon>Nezara</taxon>
    </lineage>
</organism>
<evidence type="ECO:0000259" key="12">
    <source>
        <dbReference type="SMART" id="SM00460"/>
    </source>
</evidence>
<dbReference type="Proteomes" id="UP001152798">
    <property type="component" value="Chromosome 2"/>
</dbReference>
<dbReference type="AlphaFoldDB" id="A0A9P0EA44"/>
<dbReference type="SMART" id="SM00460">
    <property type="entry name" value="TGc"/>
    <property type="match status" value="1"/>
</dbReference>
<dbReference type="SUPFAM" id="SSF54001">
    <property type="entry name" value="Cysteine proteinases"/>
    <property type="match status" value="1"/>
</dbReference>
<sequence length="488" mass="56851">MASEDTIYHILDMTSTYKEKELLVKAIELIPVSKIWSNTCALFRENQLCPNKFYMEESVLLEKLFLENFISWFKNDFFKWYEPNCKECGKHCEMVWYGSISPGKSIGKTEVYECNNCQTMFNFERFNDPYILLKTRQGRCSEFSQVFTVMCFAVGYEARFIYDTNDHAWTEVYSHLQGRWIHCDPSEGVVDKPLMYELGWGKKPKLIMSFSPTMEIQDVTWRYSQDHKGVLSRRETDTNALLLYVVSKHNKLVIDNCSSLKRRYIFKRMIGEYAEFLTEPKPTEVYSGRVSGSLEWREQRGEVEVPIFQTDYIFKLHKTEIKDQPKYYCMWYSANCDTYLFYCDGGNSHFRKGWKSCTYSFKNMLRKEELDWNQSYLARETGAKSGGIVWKFDISDTNLSITGICVKINAFYIESGFVEFKAYNNQNNISFKNGAEVNCLRLSPEKSLTVEVILNGGCGNISWQQAQIARQSKSEGPAVSFGVVLFIS</sequence>
<dbReference type="InterPro" id="IPR038765">
    <property type="entry name" value="Papain-like_cys_pep_sf"/>
</dbReference>
<dbReference type="Pfam" id="PF04721">
    <property type="entry name" value="PAW"/>
    <property type="match status" value="1"/>
</dbReference>
<name>A0A9P0EA44_NEZVI</name>
<dbReference type="InterPro" id="IPR006588">
    <property type="entry name" value="Peptide_N_glycanase_PAW_dom"/>
</dbReference>
<evidence type="ECO:0000256" key="6">
    <source>
        <dbReference type="ARBA" id="ARBA00018546"/>
    </source>
</evidence>
<dbReference type="InterPro" id="IPR050883">
    <property type="entry name" value="PNGase"/>
</dbReference>
<dbReference type="Gene3D" id="3.10.620.30">
    <property type="match status" value="1"/>
</dbReference>
<evidence type="ECO:0000313" key="13">
    <source>
        <dbReference type="EMBL" id="CAH1393635.1"/>
    </source>
</evidence>
<dbReference type="InterPro" id="IPR038680">
    <property type="entry name" value="PAW_sf"/>
</dbReference>
<keyword evidence="14" id="KW-1185">Reference proteome</keyword>
<dbReference type="PANTHER" id="PTHR12143:SF19">
    <property type="entry name" value="PEPTIDE-N(4)-(N-ACETYL-BETA-GLUCOSAMINYL)ASPARAGINE AMIDASE"/>
    <property type="match status" value="1"/>
</dbReference>
<dbReference type="SUPFAM" id="SSF49785">
    <property type="entry name" value="Galactose-binding domain-like"/>
    <property type="match status" value="1"/>
</dbReference>
<dbReference type="Gene3D" id="2.60.120.1020">
    <property type="entry name" value="Peptide N glycanase, PAW domain"/>
    <property type="match status" value="1"/>
</dbReference>
<comment type="cofactor">
    <cofactor evidence="2">
        <name>Zn(2+)</name>
        <dbReference type="ChEBI" id="CHEBI:29105"/>
    </cofactor>
</comment>
<reference evidence="13" key="1">
    <citation type="submission" date="2022-01" db="EMBL/GenBank/DDBJ databases">
        <authorList>
            <person name="King R."/>
        </authorList>
    </citation>
    <scope>NUCLEOTIDE SEQUENCE</scope>
</reference>
<comment type="catalytic activity">
    <reaction evidence="1">
        <text>Hydrolysis of an N(4)-(acetyl-beta-D-glucosaminyl)asparagine residue in which the glucosamine residue may be further glycosylated, to yield a (substituted) N-acetyl-beta-D-glucosaminylamine and a peptide containing an aspartate residue.</text>
        <dbReference type="EC" id="3.5.1.52"/>
    </reaction>
</comment>
<evidence type="ECO:0000256" key="4">
    <source>
        <dbReference type="ARBA" id="ARBA00009390"/>
    </source>
</evidence>
<dbReference type="GO" id="GO:0000224">
    <property type="term" value="F:peptide-N4-(N-acetyl-beta-glucosaminyl)asparagine amidase activity"/>
    <property type="evidence" value="ECO:0007669"/>
    <property type="project" value="UniProtKB-EC"/>
</dbReference>
<evidence type="ECO:0000256" key="1">
    <source>
        <dbReference type="ARBA" id="ARBA00001650"/>
    </source>
</evidence>
<keyword evidence="10" id="KW-0862">Zinc</keyword>
<dbReference type="GO" id="GO:0005829">
    <property type="term" value="C:cytosol"/>
    <property type="evidence" value="ECO:0007669"/>
    <property type="project" value="TreeGrafter"/>
</dbReference>
<evidence type="ECO:0000256" key="9">
    <source>
        <dbReference type="ARBA" id="ARBA00022801"/>
    </source>
</evidence>
<dbReference type="EMBL" id="OV725078">
    <property type="protein sequence ID" value="CAH1393635.1"/>
    <property type="molecule type" value="Genomic_DNA"/>
</dbReference>
<proteinExistence type="inferred from homology"/>
<gene>
    <name evidence="13" type="ORF">NEZAVI_LOCUS4267</name>
</gene>
<protein>
    <recommendedName>
        <fullName evidence="6">Peptide-N(4)-(N-acetyl-beta-glucosaminyl)asparagine amidase</fullName>
        <ecNumber evidence="5">3.5.1.52</ecNumber>
    </recommendedName>
    <alternativeName>
        <fullName evidence="11">Peptide:N-glycanase</fullName>
    </alternativeName>
</protein>
<dbReference type="InterPro" id="IPR008979">
    <property type="entry name" value="Galactose-bd-like_sf"/>
</dbReference>
<dbReference type="EC" id="3.5.1.52" evidence="5"/>
<dbReference type="GO" id="GO:0006516">
    <property type="term" value="P:glycoprotein catabolic process"/>
    <property type="evidence" value="ECO:0007669"/>
    <property type="project" value="InterPro"/>
</dbReference>
<evidence type="ECO:0000256" key="2">
    <source>
        <dbReference type="ARBA" id="ARBA00001947"/>
    </source>
</evidence>
<dbReference type="GO" id="GO:0005634">
    <property type="term" value="C:nucleus"/>
    <property type="evidence" value="ECO:0007669"/>
    <property type="project" value="TreeGrafter"/>
</dbReference>
<keyword evidence="9" id="KW-0378">Hydrolase</keyword>
<dbReference type="OrthoDB" id="409136at2759"/>
<dbReference type="InterPro" id="IPR002931">
    <property type="entry name" value="Transglutaminase-like"/>
</dbReference>
<keyword evidence="8" id="KW-0479">Metal-binding</keyword>
<comment type="similarity">
    <text evidence="4">Belongs to the transglutaminase-like superfamily. PNGase family.</text>
</comment>
<comment type="subcellular location">
    <subcellularLocation>
        <location evidence="3">Cytoplasm</location>
    </subcellularLocation>
</comment>